<keyword evidence="1" id="KW-0472">Membrane</keyword>
<evidence type="ECO:0000256" key="1">
    <source>
        <dbReference type="SAM" id="Phobius"/>
    </source>
</evidence>
<evidence type="ECO:0000313" key="3">
    <source>
        <dbReference type="Proteomes" id="UP001165667"/>
    </source>
</evidence>
<sequence>MKKSQCFMKRSLFRRFAADRSANVAIMFCLVAVPVVFGTGMGLDYVSATRRRAQLNAFADGAALLTVNAAMMTKTADVAKAAAVAFFTGQARSLPGTSLSSNVSVSVTDVAGVNGTTRTTLLTYQAQSANAFAGVLGRTNLALAGQATASSTTAPNIDFYLLFDTSPSMAIAATSAGISTMVSHTSSQGGCAFACHQTNPGADNLGNPGGIDNYQLARNLGVTLRMDLVVQAAQALPAYASNIMSQNSAHYRMAIWSFDYQFSQIQPITSNLTTVQQQAANISMLTVYKNSWRTSSVNDNDQDTSWASTIQTANATIPTAGLGTNNAGDSPQETLFIVTDGVVDESNGGRKIYAMGGSGCTSLKARGVKIAILYTYYNPLPTNSFYNSNVKPFQANIGPTLQACASSGLYSVVNTGDDISTALQTLFNKAVAQAHLTN</sequence>
<dbReference type="InterPro" id="IPR036465">
    <property type="entry name" value="vWFA_dom_sf"/>
</dbReference>
<reference evidence="2" key="1">
    <citation type="submission" date="2022-05" db="EMBL/GenBank/DDBJ databases">
        <authorList>
            <person name="Pankratov T."/>
        </authorList>
    </citation>
    <scope>NUCLEOTIDE SEQUENCE</scope>
    <source>
        <strain evidence="2">BP6-180914</strain>
    </source>
</reference>
<organism evidence="2 3">
    <name type="scientific">Lichenifustis flavocetrariae</name>
    <dbReference type="NCBI Taxonomy" id="2949735"/>
    <lineage>
        <taxon>Bacteria</taxon>
        <taxon>Pseudomonadati</taxon>
        <taxon>Pseudomonadota</taxon>
        <taxon>Alphaproteobacteria</taxon>
        <taxon>Hyphomicrobiales</taxon>
        <taxon>Lichenihabitantaceae</taxon>
        <taxon>Lichenifustis</taxon>
    </lineage>
</organism>
<proteinExistence type="predicted"/>
<dbReference type="Gene3D" id="3.40.50.410">
    <property type="entry name" value="von Willebrand factor, type A domain"/>
    <property type="match status" value="1"/>
</dbReference>
<keyword evidence="1" id="KW-0812">Transmembrane</keyword>
<dbReference type="EMBL" id="JAMOIM010000075">
    <property type="protein sequence ID" value="MCW6512925.1"/>
    <property type="molecule type" value="Genomic_DNA"/>
</dbReference>
<dbReference type="RefSeq" id="WP_282589301.1">
    <property type="nucleotide sequence ID" value="NZ_JAMOIM010000075.1"/>
</dbReference>
<feature type="transmembrane region" description="Helical" evidence="1">
    <location>
        <begin position="21"/>
        <end position="43"/>
    </location>
</feature>
<protein>
    <submittedName>
        <fullName evidence="2">Uncharacterized protein</fullName>
    </submittedName>
</protein>
<dbReference type="Proteomes" id="UP001165667">
    <property type="component" value="Unassembled WGS sequence"/>
</dbReference>
<evidence type="ECO:0000313" key="2">
    <source>
        <dbReference type="EMBL" id="MCW6512925.1"/>
    </source>
</evidence>
<accession>A0AA41Z9T3</accession>
<keyword evidence="3" id="KW-1185">Reference proteome</keyword>
<name>A0AA41Z9T3_9HYPH</name>
<keyword evidence="1" id="KW-1133">Transmembrane helix</keyword>
<gene>
    <name evidence="2" type="ORF">M8523_34195</name>
</gene>
<comment type="caution">
    <text evidence="2">The sequence shown here is derived from an EMBL/GenBank/DDBJ whole genome shotgun (WGS) entry which is preliminary data.</text>
</comment>
<dbReference type="AlphaFoldDB" id="A0AA41Z9T3"/>